<proteinExistence type="predicted"/>
<dbReference type="AlphaFoldDB" id="G2GPA4"/>
<keyword evidence="3" id="KW-1185">Reference proteome</keyword>
<reference evidence="2 3" key="1">
    <citation type="submission" date="2011-08" db="EMBL/GenBank/DDBJ databases">
        <authorList>
            <person name="Lin Y."/>
            <person name="Hao X."/>
            <person name="Johnstone L."/>
            <person name="Miller S.J."/>
            <person name="Wei G."/>
            <person name="Rensing C."/>
        </authorList>
    </citation>
    <scope>NUCLEOTIDE SEQUENCE [LARGE SCALE GENOMIC DNA]</scope>
    <source>
        <strain evidence="2 3">K42</strain>
    </source>
</reference>
<dbReference type="InterPro" id="IPR058711">
    <property type="entry name" value="SCO6045-like_C"/>
</dbReference>
<feature type="non-terminal residue" evidence="2">
    <location>
        <position position="1"/>
    </location>
</feature>
<protein>
    <recommendedName>
        <fullName evidence="1">SCO6045-like C-terminal domain-containing protein</fullName>
    </recommendedName>
</protein>
<accession>G2GPA4</accession>
<organism evidence="2 3">
    <name type="scientific">Streptomyces zinciresistens K42</name>
    <dbReference type="NCBI Taxonomy" id="700597"/>
    <lineage>
        <taxon>Bacteria</taxon>
        <taxon>Bacillati</taxon>
        <taxon>Actinomycetota</taxon>
        <taxon>Actinomycetes</taxon>
        <taxon>Kitasatosporales</taxon>
        <taxon>Streptomycetaceae</taxon>
        <taxon>Streptomyces</taxon>
    </lineage>
</organism>
<dbReference type="EMBL" id="AGBF01000357">
    <property type="protein sequence ID" value="EGX54657.1"/>
    <property type="molecule type" value="Genomic_DNA"/>
</dbReference>
<gene>
    <name evidence="2" type="ORF">SZN_36809</name>
</gene>
<evidence type="ECO:0000313" key="3">
    <source>
        <dbReference type="Proteomes" id="UP000004217"/>
    </source>
</evidence>
<dbReference type="Pfam" id="PF26136">
    <property type="entry name" value="SCO6045_C"/>
    <property type="match status" value="1"/>
</dbReference>
<sequence>FDRVRLGVQSRALAGKRADVVAKVAPELPVILGDGYRPAFLSYSHGHPMTGGYRHDALASAGYLLDGGRLGDARTRAEVRQWWRERSGSRPRSGRPAVRLARATRRALLRR</sequence>
<evidence type="ECO:0000313" key="2">
    <source>
        <dbReference type="EMBL" id="EGX54657.1"/>
    </source>
</evidence>
<dbReference type="PATRIC" id="fig|700597.3.peg.7138"/>
<name>G2GPA4_9ACTN</name>
<dbReference type="Proteomes" id="UP000004217">
    <property type="component" value="Unassembled WGS sequence"/>
</dbReference>
<comment type="caution">
    <text evidence="2">The sequence shown here is derived from an EMBL/GenBank/DDBJ whole genome shotgun (WGS) entry which is preliminary data.</text>
</comment>
<feature type="domain" description="SCO6045-like C-terminal" evidence="1">
    <location>
        <begin position="1"/>
        <end position="64"/>
    </location>
</feature>
<evidence type="ECO:0000259" key="1">
    <source>
        <dbReference type="Pfam" id="PF26136"/>
    </source>
</evidence>